<proteinExistence type="inferred from homology"/>
<evidence type="ECO:0000256" key="2">
    <source>
        <dbReference type="ARBA" id="ARBA00022576"/>
    </source>
</evidence>
<name>A0A4Q7YYA6_9BACT</name>
<evidence type="ECO:0000313" key="6">
    <source>
        <dbReference type="EMBL" id="RZU42857.1"/>
    </source>
</evidence>
<dbReference type="GO" id="GO:0008483">
    <property type="term" value="F:transaminase activity"/>
    <property type="evidence" value="ECO:0007669"/>
    <property type="project" value="UniProtKB-KW"/>
</dbReference>
<sequence length="400" mass="42981">MPSLSNDLSGCSSLSRRSFLRSASATLVAAPILTEAHFAHAARGTASVPEFSMNGIYLDANENPLGPSDSARKAITDIIPNGGRYAPPLYFGLMKMFAEQMGVPVDHVMVYDGSSPPLHYSSLAFTSSTRSFVCGNPTYEAGQRAAEIAGAKIHAVPLAKDYSHDVAAMVKADPNAGLIYICNPNNPTGTTTTKEQIDYVIGNKAAGTVVLVDEAYIHLSDATSAIDHVKAGKDVIILRTFSKIYGMAGIRCGFAIARPDLLKKLGTYGQSPMPITGMIAAQASLMDPELVPTRKKLIADTRNNTFAWLKANNYSFIPSESNCFMIDVKRPGPQIRALMAKDGVHIGRSWAAWPTYVRVTVGLPSEMQAFQTSFKKAMDTPAAAFNDAPLGRIHRDGIYA</sequence>
<keyword evidence="4" id="KW-0663">Pyridoxal phosphate</keyword>
<protein>
    <submittedName>
        <fullName evidence="6">Histidinol-phosphate aminotransferase</fullName>
    </submittedName>
</protein>
<dbReference type="CDD" id="cd00609">
    <property type="entry name" value="AAT_like"/>
    <property type="match status" value="1"/>
</dbReference>
<accession>A0A4Q7YYA6</accession>
<reference evidence="6 7" key="1">
    <citation type="submission" date="2019-02" db="EMBL/GenBank/DDBJ databases">
        <title>Genomic Encyclopedia of Archaeal and Bacterial Type Strains, Phase II (KMG-II): from individual species to whole genera.</title>
        <authorList>
            <person name="Goeker M."/>
        </authorList>
    </citation>
    <scope>NUCLEOTIDE SEQUENCE [LARGE SCALE GENOMIC DNA]</scope>
    <source>
        <strain evidence="6 7">DSM 18101</strain>
    </source>
</reference>
<evidence type="ECO:0000256" key="3">
    <source>
        <dbReference type="ARBA" id="ARBA00022679"/>
    </source>
</evidence>
<dbReference type="EMBL" id="SHKW01000001">
    <property type="protein sequence ID" value="RZU42857.1"/>
    <property type="molecule type" value="Genomic_DNA"/>
</dbReference>
<dbReference type="GO" id="GO:0030170">
    <property type="term" value="F:pyridoxal phosphate binding"/>
    <property type="evidence" value="ECO:0007669"/>
    <property type="project" value="InterPro"/>
</dbReference>
<dbReference type="InterPro" id="IPR006311">
    <property type="entry name" value="TAT_signal"/>
</dbReference>
<dbReference type="Proteomes" id="UP000292958">
    <property type="component" value="Unassembled WGS sequence"/>
</dbReference>
<keyword evidence="2 6" id="KW-0032">Aminotransferase</keyword>
<dbReference type="Pfam" id="PF00155">
    <property type="entry name" value="Aminotran_1_2"/>
    <property type="match status" value="1"/>
</dbReference>
<dbReference type="InterPro" id="IPR015421">
    <property type="entry name" value="PyrdxlP-dep_Trfase_major"/>
</dbReference>
<dbReference type="InterPro" id="IPR050106">
    <property type="entry name" value="HistidinolP_aminotransfase"/>
</dbReference>
<dbReference type="Gene3D" id="3.90.1150.10">
    <property type="entry name" value="Aspartate Aminotransferase, domain 1"/>
    <property type="match status" value="1"/>
</dbReference>
<keyword evidence="7" id="KW-1185">Reference proteome</keyword>
<comment type="caution">
    <text evidence="6">The sequence shown here is derived from an EMBL/GenBank/DDBJ whole genome shotgun (WGS) entry which is preliminary data.</text>
</comment>
<dbReference type="InterPro" id="IPR015422">
    <property type="entry name" value="PyrdxlP-dep_Trfase_small"/>
</dbReference>
<evidence type="ECO:0000313" key="7">
    <source>
        <dbReference type="Proteomes" id="UP000292958"/>
    </source>
</evidence>
<keyword evidence="3 6" id="KW-0808">Transferase</keyword>
<dbReference type="Gene3D" id="3.40.640.10">
    <property type="entry name" value="Type I PLP-dependent aspartate aminotransferase-like (Major domain)"/>
    <property type="match status" value="1"/>
</dbReference>
<dbReference type="AlphaFoldDB" id="A0A4Q7YYA6"/>
<evidence type="ECO:0000256" key="4">
    <source>
        <dbReference type="ARBA" id="ARBA00022898"/>
    </source>
</evidence>
<dbReference type="NCBIfam" id="NF006580">
    <property type="entry name" value="PRK09105.1"/>
    <property type="match status" value="1"/>
</dbReference>
<feature type="domain" description="Aminotransferase class I/classII large" evidence="5">
    <location>
        <begin position="56"/>
        <end position="366"/>
    </location>
</feature>
<comment type="similarity">
    <text evidence="1">Belongs to the class-II pyridoxal-phosphate-dependent aminotransferase family. Histidinol-phosphate aminotransferase subfamily.</text>
</comment>
<dbReference type="InterPro" id="IPR004839">
    <property type="entry name" value="Aminotransferase_I/II_large"/>
</dbReference>
<dbReference type="RefSeq" id="WP_130420974.1">
    <property type="nucleotide sequence ID" value="NZ_SHKW01000001.1"/>
</dbReference>
<dbReference type="PANTHER" id="PTHR43643:SF3">
    <property type="entry name" value="HISTIDINOL-PHOSPHATE AMINOTRANSFERASE"/>
    <property type="match status" value="1"/>
</dbReference>
<organism evidence="6 7">
    <name type="scientific">Edaphobacter modestus</name>
    <dbReference type="NCBI Taxonomy" id="388466"/>
    <lineage>
        <taxon>Bacteria</taxon>
        <taxon>Pseudomonadati</taxon>
        <taxon>Acidobacteriota</taxon>
        <taxon>Terriglobia</taxon>
        <taxon>Terriglobales</taxon>
        <taxon>Acidobacteriaceae</taxon>
        <taxon>Edaphobacter</taxon>
    </lineage>
</organism>
<dbReference type="SUPFAM" id="SSF53383">
    <property type="entry name" value="PLP-dependent transferases"/>
    <property type="match status" value="1"/>
</dbReference>
<gene>
    <name evidence="6" type="ORF">BDD14_4455</name>
</gene>
<dbReference type="PANTHER" id="PTHR43643">
    <property type="entry name" value="HISTIDINOL-PHOSPHATE AMINOTRANSFERASE 2"/>
    <property type="match status" value="1"/>
</dbReference>
<evidence type="ECO:0000256" key="1">
    <source>
        <dbReference type="ARBA" id="ARBA00007970"/>
    </source>
</evidence>
<dbReference type="InterPro" id="IPR015424">
    <property type="entry name" value="PyrdxlP-dep_Trfase"/>
</dbReference>
<dbReference type="OrthoDB" id="9813612at2"/>
<dbReference type="PROSITE" id="PS51318">
    <property type="entry name" value="TAT"/>
    <property type="match status" value="1"/>
</dbReference>
<evidence type="ECO:0000259" key="5">
    <source>
        <dbReference type="Pfam" id="PF00155"/>
    </source>
</evidence>